<dbReference type="EMBL" id="CP123498">
    <property type="protein sequence ID" value="WGL96237.1"/>
    <property type="molecule type" value="Genomic_DNA"/>
</dbReference>
<feature type="transmembrane region" description="Helical" evidence="1">
    <location>
        <begin position="55"/>
        <end position="77"/>
    </location>
</feature>
<keyword evidence="1" id="KW-1133">Transmembrane helix</keyword>
<dbReference type="RefSeq" id="WP_280629784.1">
    <property type="nucleotide sequence ID" value="NZ_CP123498.1"/>
</dbReference>
<evidence type="ECO:0000313" key="3">
    <source>
        <dbReference type="Proteomes" id="UP001177597"/>
    </source>
</evidence>
<evidence type="ECO:0000313" key="2">
    <source>
        <dbReference type="EMBL" id="WGL96237.1"/>
    </source>
</evidence>
<reference evidence="2" key="1">
    <citation type="submission" date="2023-04" db="EMBL/GenBank/DDBJ databases">
        <title>Genome dynamics across the evolutionary transition to endosymbiosis.</title>
        <authorList>
            <person name="Siozios S."/>
            <person name="Nadal-Jimenez P."/>
            <person name="Azagi T."/>
            <person name="Sprong H."/>
            <person name="Frost C.L."/>
            <person name="Parratt S.R."/>
            <person name="Taylor G."/>
            <person name="Brettell L."/>
            <person name="Lew K.C."/>
            <person name="Croft L."/>
            <person name="King K.C."/>
            <person name="Brockhurst M.A."/>
            <person name="Hypsa V."/>
            <person name="Novakova E."/>
            <person name="Darby A.C."/>
            <person name="Hurst G.D.D."/>
        </authorList>
    </citation>
    <scope>NUCLEOTIDE SEQUENCE</scope>
    <source>
        <strain evidence="2">AIh</strain>
    </source>
</reference>
<feature type="transmembrane region" description="Helical" evidence="1">
    <location>
        <begin position="32"/>
        <end position="49"/>
    </location>
</feature>
<evidence type="ECO:0000256" key="1">
    <source>
        <dbReference type="SAM" id="Phobius"/>
    </source>
</evidence>
<name>A0AA95GCM3_9GAMM</name>
<proteinExistence type="predicted"/>
<keyword evidence="1" id="KW-0812">Transmembrane</keyword>
<accession>A0AA95GCM3</accession>
<dbReference type="Proteomes" id="UP001177597">
    <property type="component" value="Chromosome"/>
</dbReference>
<dbReference type="AlphaFoldDB" id="A0AA95GCM3"/>
<sequence length="167" mass="18869">MSCQQAVSHSLLFHAHHCYFIEMMTSVLYTRINNLCFFLQLLLGFAVFSDRVNMALAGFIIAVVAAYQFEAQPVLIANNARQRALRYGKVIRRLDDSSYVDIQENIKQPDPKDNNVLLAIRKAGYIQSSIATGNPDTAKLKFKLLSLPERFIIFLAGGIQYSFIFQG</sequence>
<protein>
    <submittedName>
        <fullName evidence="2">Uncharacterized protein</fullName>
    </submittedName>
</protein>
<organism evidence="2 3">
    <name type="scientific">Arsenophonus nasoniae</name>
    <name type="common">son-killer infecting Nasonia vitripennis</name>
    <dbReference type="NCBI Taxonomy" id="638"/>
    <lineage>
        <taxon>Bacteria</taxon>
        <taxon>Pseudomonadati</taxon>
        <taxon>Pseudomonadota</taxon>
        <taxon>Gammaproteobacteria</taxon>
        <taxon>Enterobacterales</taxon>
        <taxon>Morganellaceae</taxon>
        <taxon>Arsenophonus</taxon>
    </lineage>
</organism>
<gene>
    <name evidence="2" type="ORF">QE207_06595</name>
</gene>
<keyword evidence="1" id="KW-0472">Membrane</keyword>